<comment type="similarity">
    <text evidence="5">Belongs to the UPF0391 family.</text>
</comment>
<dbReference type="NCBIfam" id="NF010229">
    <property type="entry name" value="PRK13682.1-4"/>
    <property type="match status" value="1"/>
</dbReference>
<comment type="caution">
    <text evidence="6">The sequence shown here is derived from an EMBL/GenBank/DDBJ whole genome shotgun (WGS) entry which is preliminary data.</text>
</comment>
<comment type="subcellular location">
    <subcellularLocation>
        <location evidence="5">Cell membrane</location>
        <topology evidence="5">Single-pass membrane protein</topology>
    </subcellularLocation>
</comment>
<keyword evidence="7" id="KW-1185">Reference proteome</keyword>
<dbReference type="PIRSF" id="PIRSF036466">
    <property type="entry name" value="UCP036466"/>
    <property type="match status" value="1"/>
</dbReference>
<dbReference type="Proteomes" id="UP000283805">
    <property type="component" value="Unassembled WGS sequence"/>
</dbReference>
<evidence type="ECO:0000256" key="1">
    <source>
        <dbReference type="ARBA" id="ARBA00022475"/>
    </source>
</evidence>
<dbReference type="EMBL" id="RAPO01000001">
    <property type="protein sequence ID" value="RKD97543.1"/>
    <property type="molecule type" value="Genomic_DNA"/>
</dbReference>
<keyword evidence="1 5" id="KW-1003">Cell membrane</keyword>
<proteinExistence type="inferred from homology"/>
<accession>A0A3R7FXM0</accession>
<evidence type="ECO:0000256" key="2">
    <source>
        <dbReference type="ARBA" id="ARBA00022692"/>
    </source>
</evidence>
<dbReference type="AlphaFoldDB" id="A0A3R7FXM0"/>
<dbReference type="HAMAP" id="MF_01361">
    <property type="entry name" value="UPF0391"/>
    <property type="match status" value="1"/>
</dbReference>
<keyword evidence="2 5" id="KW-0812">Transmembrane</keyword>
<keyword evidence="3 5" id="KW-1133">Transmembrane helix</keyword>
<keyword evidence="4 5" id="KW-0472">Membrane</keyword>
<evidence type="ECO:0000313" key="7">
    <source>
        <dbReference type="Proteomes" id="UP000283805"/>
    </source>
</evidence>
<evidence type="ECO:0000313" key="6">
    <source>
        <dbReference type="EMBL" id="RKD97543.1"/>
    </source>
</evidence>
<dbReference type="Pfam" id="PF07043">
    <property type="entry name" value="DUF1328"/>
    <property type="match status" value="1"/>
</dbReference>
<name>A0A3R7FXM0_9EURY</name>
<protein>
    <recommendedName>
        <fullName evidence="5">UPF0391 membrane protein ATJ93_0532</fullName>
    </recommendedName>
</protein>
<feature type="transmembrane region" description="Helical" evidence="5">
    <location>
        <begin position="29"/>
        <end position="47"/>
    </location>
</feature>
<evidence type="ECO:0000256" key="5">
    <source>
        <dbReference type="HAMAP-Rule" id="MF_01361"/>
    </source>
</evidence>
<dbReference type="GO" id="GO:0005886">
    <property type="term" value="C:plasma membrane"/>
    <property type="evidence" value="ECO:0007669"/>
    <property type="project" value="UniProtKB-SubCell"/>
</dbReference>
<gene>
    <name evidence="6" type="ORF">ATJ93_0532</name>
</gene>
<sequence>MLELALMFFVIAIIAGALGAGNVAGLSMAVGKWLVLVFLVLAVVSLLL</sequence>
<evidence type="ECO:0000256" key="4">
    <source>
        <dbReference type="ARBA" id="ARBA00023136"/>
    </source>
</evidence>
<evidence type="ECO:0000256" key="3">
    <source>
        <dbReference type="ARBA" id="ARBA00022989"/>
    </source>
</evidence>
<dbReference type="RefSeq" id="WP_120243070.1">
    <property type="nucleotide sequence ID" value="NZ_RAPO01000001.1"/>
</dbReference>
<dbReference type="InterPro" id="IPR009760">
    <property type="entry name" value="DUF1328"/>
</dbReference>
<reference evidence="6 7" key="1">
    <citation type="submission" date="2018-09" db="EMBL/GenBank/DDBJ databases">
        <title>Genomic Encyclopedia of Archaeal and Bacterial Type Strains, Phase II (KMG-II): from individual species to whole genera.</title>
        <authorList>
            <person name="Goeker M."/>
        </authorList>
    </citation>
    <scope>NUCLEOTIDE SEQUENCE [LARGE SCALE GENOMIC DNA]</scope>
    <source>
        <strain evidence="6 7">DSM 13151</strain>
    </source>
</reference>
<organism evidence="6 7">
    <name type="scientific">Halopiger aswanensis</name>
    <dbReference type="NCBI Taxonomy" id="148449"/>
    <lineage>
        <taxon>Archaea</taxon>
        <taxon>Methanobacteriati</taxon>
        <taxon>Methanobacteriota</taxon>
        <taxon>Stenosarchaea group</taxon>
        <taxon>Halobacteria</taxon>
        <taxon>Halobacteriales</taxon>
        <taxon>Natrialbaceae</taxon>
        <taxon>Halopiger</taxon>
    </lineage>
</organism>